<evidence type="ECO:0000313" key="3">
    <source>
        <dbReference type="Proteomes" id="UP000190539"/>
    </source>
</evidence>
<comment type="caution">
    <text evidence="2">The sequence shown here is derived from an EMBL/GenBank/DDBJ whole genome shotgun (WGS) entry which is preliminary data.</text>
</comment>
<dbReference type="Pfam" id="PF21806">
    <property type="entry name" value="DUF6879"/>
    <property type="match status" value="1"/>
</dbReference>
<feature type="domain" description="DUF6879" evidence="1">
    <location>
        <begin position="6"/>
        <end position="173"/>
    </location>
</feature>
<sequence length="175" mass="20197">MSQSLAEFADLLRQCEHSAVHLETRDAYAVPGEHPAFDAWLAGERQDWNDRSSWWRDDWHGLIQRTTARGVAVRRARVVGEPVSDYIRWEHYVTYGNAACGEEVRWLPRRQASELLLPGNDFWLFDGKLAQFNVFDGDGRWTHTDFTEDAGVAARCADMFEAVWEQAVPHDKYNV</sequence>
<gene>
    <name evidence="2" type="ORF">B1H18_27860</name>
</gene>
<proteinExistence type="predicted"/>
<organism evidence="2 3">
    <name type="scientific">Streptomyces tsukubensis</name>
    <dbReference type="NCBI Taxonomy" id="83656"/>
    <lineage>
        <taxon>Bacteria</taxon>
        <taxon>Bacillati</taxon>
        <taxon>Actinomycetota</taxon>
        <taxon>Actinomycetes</taxon>
        <taxon>Kitasatosporales</taxon>
        <taxon>Streptomycetaceae</taxon>
        <taxon>Streptomyces</taxon>
    </lineage>
</organism>
<dbReference type="Proteomes" id="UP000190539">
    <property type="component" value="Unassembled WGS sequence"/>
</dbReference>
<accession>A0A1V4A1Y5</accession>
<evidence type="ECO:0000313" key="2">
    <source>
        <dbReference type="EMBL" id="OON72982.1"/>
    </source>
</evidence>
<dbReference type="STRING" id="83656.B1H18_27860"/>
<dbReference type="OrthoDB" id="4562627at2"/>
<name>A0A1V4A1Y5_9ACTN</name>
<protein>
    <recommendedName>
        <fullName evidence="1">DUF6879 domain-containing protein</fullName>
    </recommendedName>
</protein>
<dbReference type="RefSeq" id="WP_077972595.1">
    <property type="nucleotide sequence ID" value="NZ_CP045178.1"/>
</dbReference>
<dbReference type="InterPro" id="IPR049244">
    <property type="entry name" value="DUF6879"/>
</dbReference>
<reference evidence="2 3" key="1">
    <citation type="submission" date="2017-02" db="EMBL/GenBank/DDBJ databases">
        <title>Draft Genome Sequence of Streptomyces tsukubaensis F601, a Producer of the immunosuppressant tacrolimus FK506.</title>
        <authorList>
            <person name="Zong G."/>
            <person name="Zhong C."/>
            <person name="Fu J."/>
            <person name="Qin R."/>
            <person name="Cao G."/>
        </authorList>
    </citation>
    <scope>NUCLEOTIDE SEQUENCE [LARGE SCALE GENOMIC DNA]</scope>
    <source>
        <strain evidence="2 3">F601</strain>
    </source>
</reference>
<evidence type="ECO:0000259" key="1">
    <source>
        <dbReference type="Pfam" id="PF21806"/>
    </source>
</evidence>
<dbReference type="AlphaFoldDB" id="A0A1V4A1Y5"/>
<dbReference type="EMBL" id="MVFC01000033">
    <property type="protein sequence ID" value="OON72982.1"/>
    <property type="molecule type" value="Genomic_DNA"/>
</dbReference>
<keyword evidence="3" id="KW-1185">Reference proteome</keyword>